<proteinExistence type="predicted"/>
<protein>
    <submittedName>
        <fullName evidence="2">Large exoprotein</fullName>
    </submittedName>
</protein>
<dbReference type="AlphaFoldDB" id="M9LGP4"/>
<evidence type="ECO:0000256" key="1">
    <source>
        <dbReference type="SAM" id="SignalP"/>
    </source>
</evidence>
<accession>M9LGP4</accession>
<keyword evidence="1" id="KW-0732">Signal</keyword>
<evidence type="ECO:0000313" key="3">
    <source>
        <dbReference type="Proteomes" id="UP000029453"/>
    </source>
</evidence>
<gene>
    <name evidence="2" type="ORF">PPOP_1116</name>
</gene>
<dbReference type="Proteomes" id="UP000029453">
    <property type="component" value="Unassembled WGS sequence"/>
</dbReference>
<sequence length="131" mass="14514">MTRKITVLCVATALCLGTAMSVSATTCKKDPKAFTDAYIDYVVGDDEKVKGKAYARTGNANMKKISVFGTFYQGNVKKEQGSNSTTTHNETAWYTREYDSSGSYSLNSVSRTYYKDGTESCQSSMKNFSWH</sequence>
<feature type="signal peptide" evidence="1">
    <location>
        <begin position="1"/>
        <end position="24"/>
    </location>
</feature>
<keyword evidence="3" id="KW-1185">Reference proteome</keyword>
<feature type="chain" id="PRO_5004099813" evidence="1">
    <location>
        <begin position="25"/>
        <end position="131"/>
    </location>
</feature>
<organism evidence="2 3">
    <name type="scientific">Paenibacillus popilliae ATCC 14706</name>
    <dbReference type="NCBI Taxonomy" id="1212764"/>
    <lineage>
        <taxon>Bacteria</taxon>
        <taxon>Bacillati</taxon>
        <taxon>Bacillota</taxon>
        <taxon>Bacilli</taxon>
        <taxon>Bacillales</taxon>
        <taxon>Paenibacillaceae</taxon>
        <taxon>Paenibacillus</taxon>
    </lineage>
</organism>
<evidence type="ECO:0000313" key="2">
    <source>
        <dbReference type="EMBL" id="GAC41765.1"/>
    </source>
</evidence>
<dbReference type="EMBL" id="BALG01000048">
    <property type="protein sequence ID" value="GAC41765.1"/>
    <property type="molecule type" value="Genomic_DNA"/>
</dbReference>
<dbReference type="OrthoDB" id="2625208at2"/>
<reference evidence="2 3" key="1">
    <citation type="submission" date="2012-10" db="EMBL/GenBank/DDBJ databases">
        <title>Draft Genome Sequence of Paenibacillus popilliae ATCC 14706T.</title>
        <authorList>
            <person name="Iiyama K."/>
            <person name="Mori K."/>
            <person name="Mon H."/>
            <person name="Chieda Y."/>
            <person name="Lee J.M."/>
            <person name="Kusakabe T."/>
            <person name="Tashiro K."/>
            <person name="Asano S."/>
            <person name="Yasunaga-Aoki C."/>
            <person name="Shimizu S."/>
        </authorList>
    </citation>
    <scope>NUCLEOTIDE SEQUENCE [LARGE SCALE GENOMIC DNA]</scope>
    <source>
        <strain evidence="2 3">ATCC 14706</strain>
    </source>
</reference>
<comment type="caution">
    <text evidence="2">The sequence shown here is derived from an EMBL/GenBank/DDBJ whole genome shotgun (WGS) entry which is preliminary data.</text>
</comment>
<dbReference type="RefSeq" id="WP_006285115.1">
    <property type="nucleotide sequence ID" value="NZ_BALG01000048.1"/>
</dbReference>
<name>M9LGP4_PAEPP</name>